<keyword evidence="2 5" id="KW-0812">Transmembrane</keyword>
<dbReference type="Gene3D" id="1.20.1740.10">
    <property type="entry name" value="Amino acid/polyamine transporter I"/>
    <property type="match status" value="1"/>
</dbReference>
<feature type="transmembrane region" description="Helical" evidence="5">
    <location>
        <begin position="111"/>
        <end position="135"/>
    </location>
</feature>
<keyword evidence="3 5" id="KW-1133">Transmembrane helix</keyword>
<evidence type="ECO:0000313" key="7">
    <source>
        <dbReference type="Proteomes" id="UP000006461"/>
    </source>
</evidence>
<dbReference type="InterPro" id="IPR002293">
    <property type="entry name" value="AA/rel_permease1"/>
</dbReference>
<keyword evidence="7" id="KW-1185">Reference proteome</keyword>
<feature type="transmembrane region" description="Helical" evidence="5">
    <location>
        <begin position="387"/>
        <end position="407"/>
    </location>
</feature>
<dbReference type="Proteomes" id="UP000006461">
    <property type="component" value="Chromosome"/>
</dbReference>
<dbReference type="HOGENOM" id="CLU_007946_15_12_11"/>
<dbReference type="Pfam" id="PF13520">
    <property type="entry name" value="AA_permease_2"/>
    <property type="match status" value="1"/>
</dbReference>
<comment type="subcellular location">
    <subcellularLocation>
        <location evidence="1">Membrane</location>
        <topology evidence="1">Multi-pass membrane protein</topology>
    </subcellularLocation>
</comment>
<dbReference type="PATRIC" id="fig|477641.3.peg.487"/>
<dbReference type="EMBL" id="FO203431">
    <property type="protein sequence ID" value="CCH85976.1"/>
    <property type="molecule type" value="Genomic_DNA"/>
</dbReference>
<keyword evidence="4 5" id="KW-0472">Membrane</keyword>
<evidence type="ECO:0000256" key="5">
    <source>
        <dbReference type="SAM" id="Phobius"/>
    </source>
</evidence>
<dbReference type="AlphaFoldDB" id="I4ERG3"/>
<dbReference type="GO" id="GO:0015171">
    <property type="term" value="F:amino acid transmembrane transporter activity"/>
    <property type="evidence" value="ECO:0007669"/>
    <property type="project" value="TreeGrafter"/>
</dbReference>
<feature type="transmembrane region" description="Helical" evidence="5">
    <location>
        <begin position="225"/>
        <end position="247"/>
    </location>
</feature>
<feature type="transmembrane region" description="Helical" evidence="5">
    <location>
        <begin position="312"/>
        <end position="333"/>
    </location>
</feature>
<dbReference type="GO" id="GO:0016020">
    <property type="term" value="C:membrane"/>
    <property type="evidence" value="ECO:0007669"/>
    <property type="project" value="UniProtKB-SubCell"/>
</dbReference>
<dbReference type="KEGG" id="mmar:MODMU_0519"/>
<dbReference type="OMA" id="FCLYLMY"/>
<feature type="transmembrane region" description="Helical" evidence="5">
    <location>
        <begin position="443"/>
        <end position="462"/>
    </location>
</feature>
<dbReference type="STRING" id="477641.MODMU_0519"/>
<feature type="transmembrane region" description="Helical" evidence="5">
    <location>
        <begin position="259"/>
        <end position="283"/>
    </location>
</feature>
<dbReference type="eggNOG" id="COG0531">
    <property type="taxonomic scope" value="Bacteria"/>
</dbReference>
<evidence type="ECO:0000256" key="1">
    <source>
        <dbReference type="ARBA" id="ARBA00004141"/>
    </source>
</evidence>
<evidence type="ECO:0000256" key="3">
    <source>
        <dbReference type="ARBA" id="ARBA00022989"/>
    </source>
</evidence>
<name>I4ERG3_MODI5</name>
<dbReference type="PANTHER" id="PTHR43243:SF24">
    <property type="entry name" value="CATIONIC AMINO ACID TRANSPORT INTEGRAL MEMBRANE PROTEIN ROCE-RELATED"/>
    <property type="match status" value="1"/>
</dbReference>
<dbReference type="PIRSF" id="PIRSF006060">
    <property type="entry name" value="AA_transporter"/>
    <property type="match status" value="1"/>
</dbReference>
<gene>
    <name evidence="6" type="ordered locus">MODMU_0519</name>
</gene>
<feature type="transmembrane region" description="Helical" evidence="5">
    <location>
        <begin position="155"/>
        <end position="181"/>
    </location>
</feature>
<feature type="transmembrane region" description="Helical" evidence="5">
    <location>
        <begin position="419"/>
        <end position="437"/>
    </location>
</feature>
<reference evidence="6 7" key="1">
    <citation type="journal article" date="2012" name="J. Bacteriol.">
        <title>Genome Sequence of Radiation-Resistant Modestobacter marinus Strain BC501, a Representative Actinobacterium That Thrives on Calcareous Stone Surfaces.</title>
        <authorList>
            <person name="Normand P."/>
            <person name="Gury J."/>
            <person name="Pujic P."/>
            <person name="Chouaia B."/>
            <person name="Crotti E."/>
            <person name="Brusetti L."/>
            <person name="Daffonchio D."/>
            <person name="Vacherie B."/>
            <person name="Barbe V."/>
            <person name="Medigue C."/>
            <person name="Calteau A."/>
            <person name="Ghodhbane-Gtari F."/>
            <person name="Essoussi I."/>
            <person name="Nouioui I."/>
            <person name="Abbassi-Ghozzi I."/>
            <person name="Gtari M."/>
        </authorList>
    </citation>
    <scope>NUCLEOTIDE SEQUENCE [LARGE SCALE GENOMIC DNA]</scope>
    <source>
        <strain evidence="7">BC 501</strain>
    </source>
</reference>
<protein>
    <submittedName>
        <fullName evidence="6">Amino acid transporter</fullName>
    </submittedName>
</protein>
<feature type="transmembrane region" description="Helical" evidence="5">
    <location>
        <begin position="193"/>
        <end position="213"/>
    </location>
</feature>
<feature type="transmembrane region" description="Helical" evidence="5">
    <location>
        <begin position="68"/>
        <end position="90"/>
    </location>
</feature>
<evidence type="ECO:0000256" key="4">
    <source>
        <dbReference type="ARBA" id="ARBA00023136"/>
    </source>
</evidence>
<proteinExistence type="predicted"/>
<dbReference type="PANTHER" id="PTHR43243">
    <property type="entry name" value="INNER MEMBRANE TRANSPORTER YGJI-RELATED"/>
    <property type="match status" value="1"/>
</dbReference>
<feature type="transmembrane region" description="Helical" evidence="5">
    <location>
        <begin position="41"/>
        <end position="62"/>
    </location>
</feature>
<sequence>MTAPSLRQQLFRRKPVSAMVAETGGDDGGGGLARRIGPLQLMSFGIGATIGTGIFFVLTTAVPEAGPAVIVSFVIAAVTAGFTALCYAELASSIPVAGSSYSYAYATLGEVVAYGVGWCLVLEYAVSSGAVAVGWSEYLNQLLDDTLGVRIPDALSAAPGAGGVVNLPAIVLVTLCALLLVRGASESARANAVMVIIKIAVLLLFVVIAFTGFDSGNLTPFAPMGVAGISAAASTIFFSFIGLDAVSTAGEEVRDPRRTLPLAIIGALVVVTVVYLLVALSAVGAQPAEEFEGQEAGLALILERVTGSSWPGILLAAGAVVSIFSVTLVTMYGQTRILFAMSRDGMIPSLFAKVDPRTLTPVRGTVAVALFVGLLAGFVPLDFLIDLTSMGTLVAFTVVSIGVMVLRRTAPDLPRGFRVPGYPVVPVLSVLFCMYLISGLSGTTFALFAGWLVLAAVVYVTYSRKHSRLRTPSR</sequence>
<feature type="transmembrane region" description="Helical" evidence="5">
    <location>
        <begin position="362"/>
        <end position="381"/>
    </location>
</feature>
<evidence type="ECO:0000313" key="6">
    <source>
        <dbReference type="EMBL" id="CCH85976.1"/>
    </source>
</evidence>
<organism evidence="6 7">
    <name type="scientific">Modestobacter italicus (strain DSM 44449 / CECT 9708 / BC 501)</name>
    <dbReference type="NCBI Taxonomy" id="2732864"/>
    <lineage>
        <taxon>Bacteria</taxon>
        <taxon>Bacillati</taxon>
        <taxon>Actinomycetota</taxon>
        <taxon>Actinomycetes</taxon>
        <taxon>Geodermatophilales</taxon>
        <taxon>Geodermatophilaceae</taxon>
        <taxon>Modestobacter</taxon>
    </lineage>
</organism>
<accession>I4ERG3</accession>
<evidence type="ECO:0000256" key="2">
    <source>
        <dbReference type="ARBA" id="ARBA00022692"/>
    </source>
</evidence>